<keyword evidence="4" id="KW-0479">Metal-binding</keyword>
<dbReference type="InterPro" id="IPR006474">
    <property type="entry name" value="Helicase_Cas3_CRISPR-ass_core"/>
</dbReference>
<dbReference type="GO" id="GO:0005524">
    <property type="term" value="F:ATP binding"/>
    <property type="evidence" value="ECO:0007669"/>
    <property type="project" value="UniProtKB-KW"/>
</dbReference>
<comment type="similarity">
    <text evidence="1">In the N-terminal section; belongs to the CRISPR-associated nuclease Cas3-HD family.</text>
</comment>
<evidence type="ECO:0000256" key="3">
    <source>
        <dbReference type="ARBA" id="ARBA00022722"/>
    </source>
</evidence>
<evidence type="ECO:0000256" key="6">
    <source>
        <dbReference type="ARBA" id="ARBA00022801"/>
    </source>
</evidence>
<dbReference type="PROSITE" id="PS51643">
    <property type="entry name" value="HD_CAS3"/>
    <property type="match status" value="1"/>
</dbReference>
<dbReference type="InterPro" id="IPR054712">
    <property type="entry name" value="Cas3-like_dom"/>
</dbReference>
<dbReference type="Proteomes" id="UP000503447">
    <property type="component" value="Chromosome"/>
</dbReference>
<evidence type="ECO:0000313" key="15">
    <source>
        <dbReference type="Proteomes" id="UP000503447"/>
    </source>
</evidence>
<feature type="domain" description="Helicase ATP-binding" evidence="11">
    <location>
        <begin position="26"/>
        <end position="217"/>
    </location>
</feature>
<keyword evidence="6" id="KW-0378">Hydrolase</keyword>
<dbReference type="PROSITE" id="PS51194">
    <property type="entry name" value="HELICASE_CTER"/>
    <property type="match status" value="1"/>
</dbReference>
<name>A0A6M5YLI5_9BACT</name>
<evidence type="ECO:0000259" key="12">
    <source>
        <dbReference type="PROSITE" id="PS51194"/>
    </source>
</evidence>
<dbReference type="Gene3D" id="1.10.3210.30">
    <property type="match status" value="1"/>
</dbReference>
<dbReference type="InterPro" id="IPR001650">
    <property type="entry name" value="Helicase_C-like"/>
</dbReference>
<evidence type="ECO:0000256" key="9">
    <source>
        <dbReference type="ARBA" id="ARBA00023118"/>
    </source>
</evidence>
<keyword evidence="3" id="KW-0540">Nuclease</keyword>
<accession>A0A6M5YLI5</accession>
<dbReference type="PANTHER" id="PTHR47959">
    <property type="entry name" value="ATP-DEPENDENT RNA HELICASE RHLE-RELATED"/>
    <property type="match status" value="1"/>
</dbReference>
<evidence type="ECO:0000259" key="11">
    <source>
        <dbReference type="PROSITE" id="PS51192"/>
    </source>
</evidence>
<keyword evidence="7" id="KW-0347">Helicase</keyword>
<dbReference type="GO" id="GO:0003676">
    <property type="term" value="F:nucleic acid binding"/>
    <property type="evidence" value="ECO:0007669"/>
    <property type="project" value="InterPro"/>
</dbReference>
<feature type="domain" description="HD Cas3-type" evidence="13">
    <location>
        <begin position="584"/>
        <end position="787"/>
    </location>
</feature>
<keyword evidence="9" id="KW-0051">Antiviral defense</keyword>
<dbReference type="GO" id="GO:0003724">
    <property type="term" value="F:RNA helicase activity"/>
    <property type="evidence" value="ECO:0007669"/>
    <property type="project" value="TreeGrafter"/>
</dbReference>
<evidence type="ECO:0000256" key="10">
    <source>
        <dbReference type="ARBA" id="ARBA00038437"/>
    </source>
</evidence>
<dbReference type="Gene3D" id="3.40.50.300">
    <property type="entry name" value="P-loop containing nucleotide triphosphate hydrolases"/>
    <property type="match status" value="2"/>
</dbReference>
<dbReference type="InterPro" id="IPR050079">
    <property type="entry name" value="DEAD_box_RNA_helicase"/>
</dbReference>
<comment type="similarity">
    <text evidence="2">In the central section; belongs to the CRISPR-associated helicase Cas3 family.</text>
</comment>
<dbReference type="InterPro" id="IPR006483">
    <property type="entry name" value="CRISPR-assoc_Cas3_HD"/>
</dbReference>
<dbReference type="SUPFAM" id="SSF109604">
    <property type="entry name" value="HD-domain/PDEase-like"/>
    <property type="match status" value="1"/>
</dbReference>
<evidence type="ECO:0000256" key="2">
    <source>
        <dbReference type="ARBA" id="ARBA00009046"/>
    </source>
</evidence>
<dbReference type="SMART" id="SM00487">
    <property type="entry name" value="DEXDc"/>
    <property type="match status" value="1"/>
</dbReference>
<dbReference type="Pfam" id="PF22590">
    <property type="entry name" value="Cas3-like_C_2"/>
    <property type="match status" value="1"/>
</dbReference>
<feature type="domain" description="Helicase C-terminal" evidence="12">
    <location>
        <begin position="253"/>
        <end position="415"/>
    </location>
</feature>
<dbReference type="GO" id="GO:0005829">
    <property type="term" value="C:cytosol"/>
    <property type="evidence" value="ECO:0007669"/>
    <property type="project" value="TreeGrafter"/>
</dbReference>
<sequence length="797" mass="88471">MTTWKSFVEFFQAATGGRDPYPYQSRFADASTLPHLLRAPTGAGKTATAVLGWLWRWKTKPKETPRRLVYCLPMRVLVEQSYHEAEAWLKSLELSNDICLPLPLMGGSDSGDWHLTPEKPAILIGTQDMLLSRALNRGYAATRFHWPIEFGLLNNDCLWIFDEPQLMASGVSTSAQLAGLRHSLKTFGECRSVWMSATLEPNWLDTVDFRGKFPAAPMELAATDYATPALDRRMTASKTLGRLNAAVSKDMKDVAKEVLRLHKEAGEAQTLVVLNTVDRAKAVFAALQDLRKKSELPKLLLVHSRFRPHERGELNRLLQEKGEAAKDRIIVATQVVEAGVDISARTLVTELAPWASAVQRIGRCNRTGDDGPGRVYWIDLDEEKQGMPYEVTDLTFARKQLNALDGKDVSPKALDDFKTQNKIMLPFAHKHVLRRRDLLDLFDTSPDLSGNDIDVSRFVRSDDPDTDVQVFWRAVDSTGPTADEPDEHRAELCNVPIGQARDFLSKIAEQKLSGFVWDHIDREWVKLDPRQVRPALTILLPVAAGGYHTELGWTGDTKNAVAALPPDLARAARKEATDSDSNCETPHPRTIAQHTEGVCKAVDSILGAVDALLPNGWPERLQTAARWHDVGKGHDAFQIGMRRANPGLVAGTLWAKSGVSVRLRHGRKYFRHELASALVALQSGQSFEIAYLILAHHGKARLSIRALPKEDMPDDPKTLFALGVHDGDTLPSVDLGGVTFSGIKLDLSPMQLGGDSWTARALKLLEELGPFKLAYLEALLRAADQRVSNAERRRESP</sequence>
<evidence type="ECO:0000256" key="4">
    <source>
        <dbReference type="ARBA" id="ARBA00022723"/>
    </source>
</evidence>
<dbReference type="GO" id="GO:0046872">
    <property type="term" value="F:metal ion binding"/>
    <property type="evidence" value="ECO:0007669"/>
    <property type="project" value="UniProtKB-KW"/>
</dbReference>
<dbReference type="PANTHER" id="PTHR47959:SF16">
    <property type="entry name" value="CRISPR-ASSOCIATED NUCLEASE_HELICASE CAS3-RELATED"/>
    <property type="match status" value="1"/>
</dbReference>
<protein>
    <submittedName>
        <fullName evidence="14">CRISPR-associated helicase Cas3</fullName>
    </submittedName>
</protein>
<dbReference type="RefSeq" id="WP_171470224.1">
    <property type="nucleotide sequence ID" value="NZ_CP053452.2"/>
</dbReference>
<dbReference type="NCBIfam" id="TIGR01587">
    <property type="entry name" value="cas3_core"/>
    <property type="match status" value="1"/>
</dbReference>
<keyword evidence="5" id="KW-0547">Nucleotide-binding</keyword>
<keyword evidence="8" id="KW-0067">ATP-binding</keyword>
<dbReference type="SUPFAM" id="SSF52540">
    <property type="entry name" value="P-loop containing nucleoside triphosphate hydrolases"/>
    <property type="match status" value="1"/>
</dbReference>
<evidence type="ECO:0000256" key="5">
    <source>
        <dbReference type="ARBA" id="ARBA00022741"/>
    </source>
</evidence>
<dbReference type="EMBL" id="CP053452">
    <property type="protein sequence ID" value="QJW94166.1"/>
    <property type="molecule type" value="Genomic_DNA"/>
</dbReference>
<dbReference type="InterPro" id="IPR011545">
    <property type="entry name" value="DEAD/DEAH_box_helicase_dom"/>
</dbReference>
<dbReference type="KEGG" id="ftj:FTUN_1685"/>
<dbReference type="InterPro" id="IPR027417">
    <property type="entry name" value="P-loop_NTPase"/>
</dbReference>
<dbReference type="Pfam" id="PF00270">
    <property type="entry name" value="DEAD"/>
    <property type="match status" value="1"/>
</dbReference>
<dbReference type="SMART" id="SM00490">
    <property type="entry name" value="HELICc"/>
    <property type="match status" value="1"/>
</dbReference>
<dbReference type="InterPro" id="IPR038257">
    <property type="entry name" value="CRISPR-assoc_Cas3_HD_sf"/>
</dbReference>
<evidence type="ECO:0000313" key="14">
    <source>
        <dbReference type="EMBL" id="QJW94166.1"/>
    </source>
</evidence>
<keyword evidence="15" id="KW-1185">Reference proteome</keyword>
<evidence type="ECO:0000256" key="1">
    <source>
        <dbReference type="ARBA" id="ARBA00006847"/>
    </source>
</evidence>
<comment type="similarity">
    <text evidence="10">Belongs to the DEAD box helicase family.</text>
</comment>
<dbReference type="GO" id="GO:0016787">
    <property type="term" value="F:hydrolase activity"/>
    <property type="evidence" value="ECO:0007669"/>
    <property type="project" value="UniProtKB-KW"/>
</dbReference>
<reference evidence="15" key="1">
    <citation type="submission" date="2020-05" db="EMBL/GenBank/DDBJ databases">
        <title>Frigoriglobus tundricola gen. nov., sp. nov., a psychrotolerant cellulolytic planctomycete of the family Gemmataceae with two divergent copies of 16S rRNA gene.</title>
        <authorList>
            <person name="Kulichevskaya I.S."/>
            <person name="Ivanova A.A."/>
            <person name="Naumoff D.G."/>
            <person name="Beletsky A.V."/>
            <person name="Rijpstra W.I.C."/>
            <person name="Sinninghe Damste J.S."/>
            <person name="Mardanov A.V."/>
            <person name="Ravin N.V."/>
            <person name="Dedysh S.N."/>
        </authorList>
    </citation>
    <scope>NUCLEOTIDE SEQUENCE [LARGE SCALE GENOMIC DNA]</scope>
    <source>
        <strain evidence="15">PL17</strain>
    </source>
</reference>
<dbReference type="AlphaFoldDB" id="A0A6M5YLI5"/>
<dbReference type="GO" id="GO:0004518">
    <property type="term" value="F:nuclease activity"/>
    <property type="evidence" value="ECO:0007669"/>
    <property type="project" value="UniProtKB-KW"/>
</dbReference>
<dbReference type="PROSITE" id="PS51192">
    <property type="entry name" value="HELICASE_ATP_BIND_1"/>
    <property type="match status" value="1"/>
</dbReference>
<dbReference type="InterPro" id="IPR014001">
    <property type="entry name" value="Helicase_ATP-bd"/>
</dbReference>
<evidence type="ECO:0000256" key="8">
    <source>
        <dbReference type="ARBA" id="ARBA00022840"/>
    </source>
</evidence>
<evidence type="ECO:0000256" key="7">
    <source>
        <dbReference type="ARBA" id="ARBA00022806"/>
    </source>
</evidence>
<proteinExistence type="inferred from homology"/>
<dbReference type="GO" id="GO:0051607">
    <property type="term" value="P:defense response to virus"/>
    <property type="evidence" value="ECO:0007669"/>
    <property type="project" value="UniProtKB-KW"/>
</dbReference>
<gene>
    <name evidence="14" type="ORF">FTUN_1685</name>
</gene>
<organism evidence="14 15">
    <name type="scientific">Frigoriglobus tundricola</name>
    <dbReference type="NCBI Taxonomy" id="2774151"/>
    <lineage>
        <taxon>Bacteria</taxon>
        <taxon>Pseudomonadati</taxon>
        <taxon>Planctomycetota</taxon>
        <taxon>Planctomycetia</taxon>
        <taxon>Gemmatales</taxon>
        <taxon>Gemmataceae</taxon>
        <taxon>Frigoriglobus</taxon>
    </lineage>
</organism>
<evidence type="ECO:0000259" key="13">
    <source>
        <dbReference type="PROSITE" id="PS51643"/>
    </source>
</evidence>